<reference evidence="2" key="1">
    <citation type="journal article" date="2017" name="bioRxiv">
        <title>Comparative analysis of the genomes of Stylophora pistillata and Acropora digitifera provides evidence for extensive differences between species of corals.</title>
        <authorList>
            <person name="Voolstra C.R."/>
            <person name="Li Y."/>
            <person name="Liew Y.J."/>
            <person name="Baumgarten S."/>
            <person name="Zoccola D."/>
            <person name="Flot J.-F."/>
            <person name="Tambutte S."/>
            <person name="Allemand D."/>
            <person name="Aranda M."/>
        </authorList>
    </citation>
    <scope>NUCLEOTIDE SEQUENCE [LARGE SCALE GENOMIC DNA]</scope>
</reference>
<dbReference type="EMBL" id="LSMT01000004">
    <property type="protein sequence ID" value="PFX34502.1"/>
    <property type="molecule type" value="Genomic_DNA"/>
</dbReference>
<gene>
    <name evidence="1" type="ORF">AWC38_SpisGene689</name>
</gene>
<sequence>MQHLVLKAAIDLLAVALQKPGQRSKAKEHQECLEKRLILWRNGEIESLLREGRIIQRRLSKSNKNDPPNKARIFAKLVMDGQINSALRYLSQDDSGGVLPLTSDVVRQLREKHPDAQGAKLGLMLFGPVEDIPDSVFQGINGELVREATLRAKGSGGPLGVDANGFKRILACKSFKRSSINLWTDINITTEGRKHLGAALGSRSYLEQYVGSKVEEWVKEVTRLAEFARSQPQASYAAFTFGLRHRWTYFMRTLPDIENLLQPLEDAVSDVLIPSLIERNCSEEERSLIALPVRMGGLGLINPSDTADAEYSASVGVSAPLVNKIEAQSHETPEEAEVQRLVYVNRKEKDDRLK</sequence>
<organism evidence="1 2">
    <name type="scientific">Stylophora pistillata</name>
    <name type="common">Smooth cauliflower coral</name>
    <dbReference type="NCBI Taxonomy" id="50429"/>
    <lineage>
        <taxon>Eukaryota</taxon>
        <taxon>Metazoa</taxon>
        <taxon>Cnidaria</taxon>
        <taxon>Anthozoa</taxon>
        <taxon>Hexacorallia</taxon>
        <taxon>Scleractinia</taxon>
        <taxon>Astrocoeniina</taxon>
        <taxon>Pocilloporidae</taxon>
        <taxon>Stylophora</taxon>
    </lineage>
</organism>
<dbReference type="Proteomes" id="UP000225706">
    <property type="component" value="Unassembled WGS sequence"/>
</dbReference>
<evidence type="ECO:0000313" key="2">
    <source>
        <dbReference type="Proteomes" id="UP000225706"/>
    </source>
</evidence>
<name>A0A2B4T140_STYPI</name>
<accession>A0A2B4T140</accession>
<evidence type="ECO:0000313" key="1">
    <source>
        <dbReference type="EMBL" id="PFX34502.1"/>
    </source>
</evidence>
<keyword evidence="2" id="KW-1185">Reference proteome</keyword>
<proteinExistence type="predicted"/>
<comment type="caution">
    <text evidence="1">The sequence shown here is derived from an EMBL/GenBank/DDBJ whole genome shotgun (WGS) entry which is preliminary data.</text>
</comment>
<protein>
    <submittedName>
        <fullName evidence="1">Uncharacterized protein</fullName>
    </submittedName>
</protein>
<dbReference type="AlphaFoldDB" id="A0A2B4T140"/>